<keyword evidence="2" id="KW-0677">Repeat</keyword>
<keyword evidence="3" id="KW-0694">RNA-binding</keyword>
<dbReference type="OrthoDB" id="5836667at2759"/>
<evidence type="ECO:0000256" key="1">
    <source>
        <dbReference type="ARBA" id="ARBA00022664"/>
    </source>
</evidence>
<dbReference type="GO" id="GO:0003723">
    <property type="term" value="F:RNA binding"/>
    <property type="evidence" value="ECO:0007669"/>
    <property type="project" value="UniProtKB-KW"/>
</dbReference>
<organism evidence="6">
    <name type="scientific">Bactrocera dorsalis</name>
    <name type="common">Oriental fruit fly</name>
    <name type="synonym">Dacus dorsalis</name>
    <dbReference type="NCBI Taxonomy" id="27457"/>
    <lineage>
        <taxon>Eukaryota</taxon>
        <taxon>Metazoa</taxon>
        <taxon>Ecdysozoa</taxon>
        <taxon>Arthropoda</taxon>
        <taxon>Hexapoda</taxon>
        <taxon>Insecta</taxon>
        <taxon>Pterygota</taxon>
        <taxon>Neoptera</taxon>
        <taxon>Endopterygota</taxon>
        <taxon>Diptera</taxon>
        <taxon>Brachycera</taxon>
        <taxon>Muscomorpha</taxon>
        <taxon>Tephritoidea</taxon>
        <taxon>Tephritidae</taxon>
        <taxon>Bactrocera</taxon>
        <taxon>Bactrocera</taxon>
    </lineage>
</organism>
<evidence type="ECO:0000313" key="6">
    <source>
        <dbReference type="EMBL" id="JAC43823.1"/>
    </source>
</evidence>
<name>A0A034VQI5_BACDO</name>
<dbReference type="InterPro" id="IPR040397">
    <property type="entry name" value="SWAP"/>
</dbReference>
<dbReference type="GO" id="GO:0000395">
    <property type="term" value="P:mRNA 5'-splice site recognition"/>
    <property type="evidence" value="ECO:0007669"/>
    <property type="project" value="TreeGrafter"/>
</dbReference>
<keyword evidence="1" id="KW-0507">mRNA processing</keyword>
<dbReference type="PANTHER" id="PTHR13161:SF15">
    <property type="entry name" value="SPLICING FACTOR, SUPPRESSOR OF WHITE-APRICOT HOMOLOG"/>
    <property type="match status" value="1"/>
</dbReference>
<accession>A0A034VQI5</accession>
<dbReference type="Pfam" id="PF09750">
    <property type="entry name" value="DRY_EERY"/>
    <property type="match status" value="1"/>
</dbReference>
<dbReference type="InterPro" id="IPR019147">
    <property type="entry name" value="SWAP_N_domain"/>
</dbReference>
<sequence length="162" mass="18157">MSYFNITRTPVREYAGGSVGGILRKGGSSNSSSNNGTYNSYASTSNSGGLNAGEARQVDLLVFGYACKLFRDDDKAREIDQGKHMIPWMGDTTLKIDRYDVRGALSELAQHEPPPGGYGNRLDYLSADEQRAEQMCEEERYLYLYNNEEDHILQQGKQQCCY</sequence>
<dbReference type="PANTHER" id="PTHR13161">
    <property type="entry name" value="SPLICING FACTOR SUPPRESSOR OF WHITE APRICOT"/>
    <property type="match status" value="1"/>
</dbReference>
<evidence type="ECO:0000256" key="2">
    <source>
        <dbReference type="ARBA" id="ARBA00022737"/>
    </source>
</evidence>
<proteinExistence type="predicted"/>
<protein>
    <submittedName>
        <fullName evidence="6">Protein suppressor of white apricot</fullName>
    </submittedName>
</protein>
<reference evidence="6" key="1">
    <citation type="journal article" date="2014" name="BMC Genomics">
        <title>Characterizing the developmental transcriptome of the oriental fruit fly, Bactrocera dorsalis (Diptera: Tephritidae) through comparative genomic analysis with Drosophila melanogaster utilizing modENCODE datasets.</title>
        <authorList>
            <person name="Geib S.M."/>
            <person name="Calla B."/>
            <person name="Hall B."/>
            <person name="Hou S."/>
            <person name="Manoukis N.C."/>
        </authorList>
    </citation>
    <scope>NUCLEOTIDE SEQUENCE</scope>
    <source>
        <strain evidence="6">Punador</strain>
    </source>
</reference>
<evidence type="ECO:0000256" key="4">
    <source>
        <dbReference type="ARBA" id="ARBA00023187"/>
    </source>
</evidence>
<keyword evidence="4" id="KW-0508">mRNA splicing</keyword>
<dbReference type="SMART" id="SM01141">
    <property type="entry name" value="DRY_EERY"/>
    <property type="match status" value="1"/>
</dbReference>
<evidence type="ECO:0000256" key="3">
    <source>
        <dbReference type="ARBA" id="ARBA00022884"/>
    </source>
</evidence>
<dbReference type="AlphaFoldDB" id="A0A034VQI5"/>
<feature type="domain" description="Suppressor of white apricot N-terminal" evidence="5">
    <location>
        <begin position="58"/>
        <end position="159"/>
    </location>
</feature>
<evidence type="ECO:0000259" key="5">
    <source>
        <dbReference type="SMART" id="SM01141"/>
    </source>
</evidence>
<dbReference type="EMBL" id="GAKP01015129">
    <property type="protein sequence ID" value="JAC43823.1"/>
    <property type="molecule type" value="Transcribed_RNA"/>
</dbReference>
<gene>
    <name evidence="6" type="primary">SUWA</name>
</gene>